<dbReference type="Proteomes" id="UP000283895">
    <property type="component" value="Unassembled WGS sequence"/>
</dbReference>
<dbReference type="InterPro" id="IPR002777">
    <property type="entry name" value="PFD_beta-like"/>
</dbReference>
<dbReference type="Pfam" id="PF01920">
    <property type="entry name" value="Prefoldin_2"/>
    <property type="match status" value="1"/>
</dbReference>
<sequence>MADVQAKLHSLSEDFTQLQTELQTLVASRQKLEAQKQENLGVQKEFATLKEGEAIYKMVGPVLLKQEKFEAESTVNGRLEFIAKEIDRQEGQIKEVQEKVERIKGEIISIQSSAQAAGAAPQAAGAAQA</sequence>
<dbReference type="CDD" id="cd23161">
    <property type="entry name" value="Prefoldin_6"/>
    <property type="match status" value="1"/>
</dbReference>
<dbReference type="Gene3D" id="1.10.287.370">
    <property type="match status" value="1"/>
</dbReference>
<dbReference type="GO" id="GO:0016272">
    <property type="term" value="C:prefoldin complex"/>
    <property type="evidence" value="ECO:0007669"/>
    <property type="project" value="InterPro"/>
</dbReference>
<gene>
    <name evidence="4" type="ORF">VMCG_09164</name>
</gene>
<evidence type="ECO:0000313" key="4">
    <source>
        <dbReference type="EMBL" id="ROV91857.1"/>
    </source>
</evidence>
<dbReference type="GO" id="GO:0051082">
    <property type="term" value="F:unfolded protein binding"/>
    <property type="evidence" value="ECO:0007669"/>
    <property type="project" value="InterPro"/>
</dbReference>
<dbReference type="InterPro" id="IPR009053">
    <property type="entry name" value="Prefoldin"/>
</dbReference>
<protein>
    <recommendedName>
        <fullName evidence="6">Prefoldin subunit 6</fullName>
    </recommendedName>
</protein>
<comment type="caution">
    <text evidence="4">The sequence shown here is derived from an EMBL/GenBank/DDBJ whole genome shotgun (WGS) entry which is preliminary data.</text>
</comment>
<evidence type="ECO:0000313" key="5">
    <source>
        <dbReference type="Proteomes" id="UP000283895"/>
    </source>
</evidence>
<dbReference type="GO" id="GO:0051131">
    <property type="term" value="P:chaperone-mediated protein complex assembly"/>
    <property type="evidence" value="ECO:0007669"/>
    <property type="project" value="TreeGrafter"/>
</dbReference>
<dbReference type="OrthoDB" id="248120at2759"/>
<proteinExistence type="inferred from homology"/>
<feature type="coiled-coil region" evidence="3">
    <location>
        <begin position="1"/>
        <end position="35"/>
    </location>
</feature>
<evidence type="ECO:0008006" key="6">
    <source>
        <dbReference type="Google" id="ProtNLM"/>
    </source>
</evidence>
<name>A0A423VLN8_9PEZI</name>
<evidence type="ECO:0000256" key="2">
    <source>
        <dbReference type="ARBA" id="ARBA00023186"/>
    </source>
</evidence>
<evidence type="ECO:0000256" key="3">
    <source>
        <dbReference type="SAM" id="Coils"/>
    </source>
</evidence>
<keyword evidence="5" id="KW-1185">Reference proteome</keyword>
<dbReference type="GO" id="GO:0051087">
    <property type="term" value="F:protein-folding chaperone binding"/>
    <property type="evidence" value="ECO:0007669"/>
    <property type="project" value="TreeGrafter"/>
</dbReference>
<dbReference type="FunFam" id="1.10.287.370:FF:000003">
    <property type="entry name" value="Prefoldin subunit 6"/>
    <property type="match status" value="1"/>
</dbReference>
<organism evidence="4 5">
    <name type="scientific">Cytospora schulzeri</name>
    <dbReference type="NCBI Taxonomy" id="448051"/>
    <lineage>
        <taxon>Eukaryota</taxon>
        <taxon>Fungi</taxon>
        <taxon>Dikarya</taxon>
        <taxon>Ascomycota</taxon>
        <taxon>Pezizomycotina</taxon>
        <taxon>Sordariomycetes</taxon>
        <taxon>Sordariomycetidae</taxon>
        <taxon>Diaporthales</taxon>
        <taxon>Cytosporaceae</taxon>
        <taxon>Cytospora</taxon>
    </lineage>
</organism>
<dbReference type="AlphaFoldDB" id="A0A423VLN8"/>
<dbReference type="GO" id="GO:0006457">
    <property type="term" value="P:protein folding"/>
    <property type="evidence" value="ECO:0007669"/>
    <property type="project" value="InterPro"/>
</dbReference>
<comment type="similarity">
    <text evidence="1">Belongs to the prefoldin subunit beta family.</text>
</comment>
<keyword evidence="3" id="KW-0175">Coiled coil</keyword>
<dbReference type="SUPFAM" id="SSF46579">
    <property type="entry name" value="Prefoldin"/>
    <property type="match status" value="1"/>
</dbReference>
<keyword evidence="2" id="KW-0143">Chaperone</keyword>
<evidence type="ECO:0000256" key="1">
    <source>
        <dbReference type="ARBA" id="ARBA00008045"/>
    </source>
</evidence>
<dbReference type="PANTHER" id="PTHR21431">
    <property type="entry name" value="PREFOLDIN SUBUNIT 6"/>
    <property type="match status" value="1"/>
</dbReference>
<dbReference type="STRING" id="356882.A0A423VLN8"/>
<reference evidence="4 5" key="1">
    <citation type="submission" date="2015-09" db="EMBL/GenBank/DDBJ databases">
        <title>Host preference determinants of Valsa canker pathogens revealed by comparative genomics.</title>
        <authorList>
            <person name="Yin Z."/>
            <person name="Huang L."/>
        </authorList>
    </citation>
    <scope>NUCLEOTIDE SEQUENCE [LARGE SCALE GENOMIC DNA]</scope>
    <source>
        <strain evidence="4 5">03-1</strain>
    </source>
</reference>
<accession>A0A423VLN8</accession>
<dbReference type="PANTHER" id="PTHR21431:SF0">
    <property type="entry name" value="PREFOLDIN SUBUNIT 6"/>
    <property type="match status" value="1"/>
</dbReference>
<feature type="coiled-coil region" evidence="3">
    <location>
        <begin position="79"/>
        <end position="113"/>
    </location>
</feature>
<dbReference type="EMBL" id="LKEA01000053">
    <property type="protein sequence ID" value="ROV91857.1"/>
    <property type="molecule type" value="Genomic_DNA"/>
</dbReference>
<dbReference type="GO" id="GO:0005737">
    <property type="term" value="C:cytoplasm"/>
    <property type="evidence" value="ECO:0007669"/>
    <property type="project" value="TreeGrafter"/>
</dbReference>